<dbReference type="AlphaFoldDB" id="A0A4U5M150"/>
<dbReference type="Proteomes" id="UP000298663">
    <property type="component" value="Unassembled WGS sequence"/>
</dbReference>
<gene>
    <name evidence="1" type="ORF">L596_026365</name>
</gene>
<organism evidence="1 2">
    <name type="scientific">Steinernema carpocapsae</name>
    <name type="common">Entomopathogenic nematode</name>
    <dbReference type="NCBI Taxonomy" id="34508"/>
    <lineage>
        <taxon>Eukaryota</taxon>
        <taxon>Metazoa</taxon>
        <taxon>Ecdysozoa</taxon>
        <taxon>Nematoda</taxon>
        <taxon>Chromadorea</taxon>
        <taxon>Rhabditida</taxon>
        <taxon>Tylenchina</taxon>
        <taxon>Panagrolaimomorpha</taxon>
        <taxon>Strongyloidoidea</taxon>
        <taxon>Steinernematidae</taxon>
        <taxon>Steinernema</taxon>
    </lineage>
</organism>
<evidence type="ECO:0000313" key="2">
    <source>
        <dbReference type="Proteomes" id="UP000298663"/>
    </source>
</evidence>
<protein>
    <submittedName>
        <fullName evidence="1">Uncharacterized protein</fullName>
    </submittedName>
</protein>
<accession>A0A4U5M150</accession>
<proteinExistence type="predicted"/>
<sequence>MPCCTPYFYYATYSYAYLDQTEANFNYSEKYLDLPLNAFTSLFSIASYSTIFLEIHRNNRNVAQNLGNGTGNQQIRSRKEIAYTFHCLGHIPLFPLRRSCGHFEVFAFTGYFHMTHCTATAITLLFMNREIGSFAKMMLKNGPLAKITSIANVSTIYRHSSDPTGQI</sequence>
<name>A0A4U5M150_STECR</name>
<reference evidence="1 2" key="2">
    <citation type="journal article" date="2019" name="G3 (Bethesda)">
        <title>Hybrid Assembly of the Genome of the Entomopathogenic Nematode Steinernema carpocapsae Identifies the X-Chromosome.</title>
        <authorList>
            <person name="Serra L."/>
            <person name="Macchietto M."/>
            <person name="Macias-Munoz A."/>
            <person name="McGill C.J."/>
            <person name="Rodriguez I.M."/>
            <person name="Rodriguez B."/>
            <person name="Murad R."/>
            <person name="Mortazavi A."/>
        </authorList>
    </citation>
    <scope>NUCLEOTIDE SEQUENCE [LARGE SCALE GENOMIC DNA]</scope>
    <source>
        <strain evidence="1 2">ALL</strain>
    </source>
</reference>
<evidence type="ECO:0000313" key="1">
    <source>
        <dbReference type="EMBL" id="TKR62391.1"/>
    </source>
</evidence>
<keyword evidence="2" id="KW-1185">Reference proteome</keyword>
<comment type="caution">
    <text evidence="1">The sequence shown here is derived from an EMBL/GenBank/DDBJ whole genome shotgun (WGS) entry which is preliminary data.</text>
</comment>
<dbReference type="EMBL" id="AZBU02000010">
    <property type="protein sequence ID" value="TKR62391.1"/>
    <property type="molecule type" value="Genomic_DNA"/>
</dbReference>
<reference evidence="1 2" key="1">
    <citation type="journal article" date="2015" name="Genome Biol.">
        <title>Comparative genomics of Steinernema reveals deeply conserved gene regulatory networks.</title>
        <authorList>
            <person name="Dillman A.R."/>
            <person name="Macchietto M."/>
            <person name="Porter C.F."/>
            <person name="Rogers A."/>
            <person name="Williams B."/>
            <person name="Antoshechkin I."/>
            <person name="Lee M.M."/>
            <person name="Goodwin Z."/>
            <person name="Lu X."/>
            <person name="Lewis E.E."/>
            <person name="Goodrich-Blair H."/>
            <person name="Stock S.P."/>
            <person name="Adams B.J."/>
            <person name="Sternberg P.W."/>
            <person name="Mortazavi A."/>
        </authorList>
    </citation>
    <scope>NUCLEOTIDE SEQUENCE [LARGE SCALE GENOMIC DNA]</scope>
    <source>
        <strain evidence="1 2">ALL</strain>
    </source>
</reference>